<keyword evidence="1" id="KW-0472">Membrane</keyword>
<evidence type="ECO:0000313" key="5">
    <source>
        <dbReference type="Proteomes" id="UP000308001"/>
    </source>
</evidence>
<evidence type="ECO:0000313" key="3">
    <source>
        <dbReference type="EMBL" id="TLS71890.1"/>
    </source>
</evidence>
<protein>
    <submittedName>
        <fullName evidence="3">Nodulation efficiency protein D</fullName>
    </submittedName>
</protein>
<reference evidence="2" key="1">
    <citation type="submission" date="2015-05" db="EMBL/GenBank/DDBJ databases">
        <authorList>
            <person name="Wang D.B."/>
            <person name="Wang M."/>
        </authorList>
    </citation>
    <scope>NUCLEOTIDE SEQUENCE [LARGE SCALE GENOMIC DNA]</scope>
    <source>
        <strain evidence="2">DU22</strain>
    </source>
</reference>
<feature type="transmembrane region" description="Helical" evidence="1">
    <location>
        <begin position="7"/>
        <end position="35"/>
    </location>
</feature>
<sequence>MDFYILFAIGLTLITIEIFLFSFVVVWFGLGFLLISFLNYFYPIDSVIWQLCLVALFSLIFLVLFRKKLLKKFSKSQKEIRDDFLNDSGYAEIKSGKIFFKGTFWEFDKSIDIENFKDGEKVFVEYTKNNTAYIKVK</sequence>
<dbReference type="EMBL" id="LCUJ01000003">
    <property type="protein sequence ID" value="OCL99310.1"/>
    <property type="molecule type" value="Genomic_DNA"/>
</dbReference>
<keyword evidence="1" id="KW-1133">Transmembrane helix</keyword>
<dbReference type="Proteomes" id="UP000093281">
    <property type="component" value="Unassembled WGS sequence"/>
</dbReference>
<proteinExistence type="predicted"/>
<keyword evidence="1" id="KW-0812">Transmembrane</keyword>
<evidence type="ECO:0000256" key="1">
    <source>
        <dbReference type="SAM" id="Phobius"/>
    </source>
</evidence>
<reference evidence="3 5" key="3">
    <citation type="submission" date="2019-05" db="EMBL/GenBank/DDBJ databases">
        <title>Arcobacter cibarius and Arcobacter thereius providing challenges in identification an antibiotic susceptibility and Quinolone resistance.</title>
        <authorList>
            <person name="Busch A."/>
            <person name="Hanel I."/>
            <person name="Hotzel H."/>
            <person name="Tomaso H."/>
        </authorList>
    </citation>
    <scope>NUCLEOTIDE SEQUENCE [LARGE SCALE GENOMIC DNA]</scope>
    <source>
        <strain evidence="3 5">17CS1191_2</strain>
    </source>
</reference>
<comment type="caution">
    <text evidence="2">The sequence shown here is derived from an EMBL/GenBank/DDBJ whole genome shotgun (WGS) entry which is preliminary data.</text>
</comment>
<dbReference type="RefSeq" id="WP_066183977.1">
    <property type="nucleotide sequence ID" value="NZ_LCUJ01000003.1"/>
</dbReference>
<gene>
    <name evidence="2" type="ORF">AAX29_01122</name>
    <name evidence="3" type="ORF">FE246_05555</name>
</gene>
<organism evidence="2 4">
    <name type="scientific">Aliarcobacter thereius</name>
    <dbReference type="NCBI Taxonomy" id="544718"/>
    <lineage>
        <taxon>Bacteria</taxon>
        <taxon>Pseudomonadati</taxon>
        <taxon>Campylobacterota</taxon>
        <taxon>Epsilonproteobacteria</taxon>
        <taxon>Campylobacterales</taxon>
        <taxon>Arcobacteraceae</taxon>
        <taxon>Aliarcobacter</taxon>
    </lineage>
</organism>
<feature type="transmembrane region" description="Helical" evidence="1">
    <location>
        <begin position="47"/>
        <end position="65"/>
    </location>
</feature>
<dbReference type="AlphaFoldDB" id="A0A1C0B6U1"/>
<dbReference type="Proteomes" id="UP000308001">
    <property type="component" value="Unassembled WGS sequence"/>
</dbReference>
<evidence type="ECO:0000313" key="4">
    <source>
        <dbReference type="Proteomes" id="UP000093281"/>
    </source>
</evidence>
<dbReference type="OrthoDB" id="5329160at2"/>
<evidence type="ECO:0000313" key="2">
    <source>
        <dbReference type="EMBL" id="OCL99310.1"/>
    </source>
</evidence>
<name>A0A1C0B6U1_9BACT</name>
<dbReference type="EMBL" id="VBUF01000003">
    <property type="protein sequence ID" value="TLS71890.1"/>
    <property type="molecule type" value="Genomic_DNA"/>
</dbReference>
<dbReference type="STRING" id="544718.AAX25_01338"/>
<accession>A0A1C0B6U1</accession>
<reference evidence="4" key="2">
    <citation type="submission" date="2015-05" db="EMBL/GenBank/DDBJ databases">
        <authorList>
            <person name="Rovetto F."/>
            <person name="Cocolin L."/>
            <person name="Illeghems K."/>
            <person name="Van Nieuwerburgh F."/>
            <person name="Houf K."/>
        </authorList>
    </citation>
    <scope>NUCLEOTIDE SEQUENCE [LARGE SCALE GENOMIC DNA]</scope>
    <source>
        <strain evidence="4">DU22</strain>
    </source>
</reference>